<evidence type="ECO:0000256" key="1">
    <source>
        <dbReference type="SAM" id="MobiDB-lite"/>
    </source>
</evidence>
<feature type="region of interest" description="Disordered" evidence="1">
    <location>
        <begin position="334"/>
        <end position="372"/>
    </location>
</feature>
<feature type="compositionally biased region" description="Basic and acidic residues" evidence="1">
    <location>
        <begin position="363"/>
        <end position="372"/>
    </location>
</feature>
<name>A0A1C7MH94_GRIFR</name>
<protein>
    <submittedName>
        <fullName evidence="2">Uncharacterized protein</fullName>
    </submittedName>
</protein>
<organism evidence="2 3">
    <name type="scientific">Grifola frondosa</name>
    <name type="common">Maitake</name>
    <name type="synonym">Polyporus frondosus</name>
    <dbReference type="NCBI Taxonomy" id="5627"/>
    <lineage>
        <taxon>Eukaryota</taxon>
        <taxon>Fungi</taxon>
        <taxon>Dikarya</taxon>
        <taxon>Basidiomycota</taxon>
        <taxon>Agaricomycotina</taxon>
        <taxon>Agaricomycetes</taxon>
        <taxon>Polyporales</taxon>
        <taxon>Grifolaceae</taxon>
        <taxon>Grifola</taxon>
    </lineage>
</organism>
<proteinExistence type="predicted"/>
<reference evidence="2 3" key="1">
    <citation type="submission" date="2016-03" db="EMBL/GenBank/DDBJ databases">
        <title>Whole genome sequencing of Grifola frondosa 9006-11.</title>
        <authorList>
            <person name="Min B."/>
            <person name="Park H."/>
            <person name="Kim J.-G."/>
            <person name="Cho H."/>
            <person name="Oh Y.-L."/>
            <person name="Kong W.-S."/>
            <person name="Choi I.-G."/>
        </authorList>
    </citation>
    <scope>NUCLEOTIDE SEQUENCE [LARGE SCALE GENOMIC DNA]</scope>
    <source>
        <strain evidence="2 3">9006-11</strain>
    </source>
</reference>
<dbReference type="EMBL" id="LUGG01000003">
    <property type="protein sequence ID" value="OBZ76301.1"/>
    <property type="molecule type" value="Genomic_DNA"/>
</dbReference>
<sequence>MLGLRFDLGLLREQHGHLERLAQQRRGRKTRRCAHRGRERGHDLRSGRDDERGELRGEREVYVECVQLMHAPVLLVFILLADGEELRDVAVLGAHVEEVRRETLGGDRVVAREGRAPEGRCETDVAHERAAHVREFDHARRRLLISSTARNARSSFAALACAASMRARSCRRRRRCPESAVYAARSSGLNWGGEGECGTRCVALSGGAVVPLNTELEGESSGVCTEDPSVSVLVLSAMEVWSPSSSSDGGGDVDVGVIGNAGVARTRHIRYRAARLLHTRQARACFEPSEDVRRQTSTRVERARWRRTSEGSFCFPYRAGGRGAGVRGCTSALGGGEGEGGKEGGGEAFGDGAREDEVEERGDEGRWEGLEGREPWWPSDELEVRRLTHATSDIRSERWRLCFVGFAGTGSGMATSAFGSGRTASCTPHISCSCSIADWFTSSEHALQRLDARVLPEWPVRGDAVDERARHGHRDEVECDLVQNGSQPGCLVERVDRARHLELVQGYAM</sequence>
<accession>A0A1C7MH94</accession>
<keyword evidence="3" id="KW-1185">Reference proteome</keyword>
<evidence type="ECO:0000313" key="2">
    <source>
        <dbReference type="EMBL" id="OBZ76301.1"/>
    </source>
</evidence>
<feature type="region of interest" description="Disordered" evidence="1">
    <location>
        <begin position="24"/>
        <end position="51"/>
    </location>
</feature>
<dbReference type="Proteomes" id="UP000092993">
    <property type="component" value="Unassembled WGS sequence"/>
</dbReference>
<gene>
    <name evidence="2" type="ORF">A0H81_03041</name>
</gene>
<comment type="caution">
    <text evidence="2">The sequence shown here is derived from an EMBL/GenBank/DDBJ whole genome shotgun (WGS) entry which is preliminary data.</text>
</comment>
<dbReference type="AlphaFoldDB" id="A0A1C7MH94"/>
<feature type="compositionally biased region" description="Basic residues" evidence="1">
    <location>
        <begin position="24"/>
        <end position="39"/>
    </location>
</feature>
<evidence type="ECO:0000313" key="3">
    <source>
        <dbReference type="Proteomes" id="UP000092993"/>
    </source>
</evidence>
<feature type="compositionally biased region" description="Basic and acidic residues" evidence="1">
    <location>
        <begin position="40"/>
        <end position="51"/>
    </location>
</feature>